<gene>
    <name evidence="6" type="ORF">ZHD862_LOCUS7733</name>
</gene>
<keyword evidence="4" id="KW-0931">ER-Golgi transport</keyword>
<keyword evidence="2 4" id="KW-0547">Nucleotide-binding</keyword>
<protein>
    <recommendedName>
        <fullName evidence="4">Vesicle-fusing ATPase</fullName>
        <ecNumber evidence="4">3.6.4.6</ecNumber>
    </recommendedName>
</protein>
<name>A0A814A2N6_9BILA</name>
<keyword evidence="4" id="KW-0653">Protein transport</keyword>
<evidence type="ECO:0000313" key="7">
    <source>
        <dbReference type="Proteomes" id="UP000663864"/>
    </source>
</evidence>
<dbReference type="PANTHER" id="PTHR23078">
    <property type="entry name" value="VESICULAR-FUSION PROTEIN NSF"/>
    <property type="match status" value="1"/>
</dbReference>
<keyword evidence="5" id="KW-0472">Membrane</keyword>
<keyword evidence="4" id="KW-0963">Cytoplasm</keyword>
<proteinExistence type="inferred from homology"/>
<dbReference type="AlphaFoldDB" id="A0A814A2N6"/>
<comment type="similarity">
    <text evidence="1 4">Belongs to the AAA ATPase family.</text>
</comment>
<keyword evidence="3 4" id="KW-0067">ATP-binding</keyword>
<dbReference type="GO" id="GO:0043001">
    <property type="term" value="P:Golgi to plasma membrane protein transport"/>
    <property type="evidence" value="ECO:0007669"/>
    <property type="project" value="TreeGrafter"/>
</dbReference>
<comment type="subcellular location">
    <subcellularLocation>
        <location evidence="4">Cytoplasm</location>
    </subcellularLocation>
</comment>
<dbReference type="GO" id="GO:0006891">
    <property type="term" value="P:intra-Golgi vesicle-mediated transport"/>
    <property type="evidence" value="ECO:0007669"/>
    <property type="project" value="TreeGrafter"/>
</dbReference>
<dbReference type="GO" id="GO:0005524">
    <property type="term" value="F:ATP binding"/>
    <property type="evidence" value="ECO:0007669"/>
    <property type="project" value="UniProtKB-UniRule"/>
</dbReference>
<keyword evidence="4" id="KW-0813">Transport</keyword>
<comment type="caution">
    <text evidence="6">The sequence shown here is derived from an EMBL/GenBank/DDBJ whole genome shotgun (WGS) entry which is preliminary data.</text>
</comment>
<dbReference type="Gene3D" id="3.40.50.300">
    <property type="entry name" value="P-loop containing nucleotide triphosphate hydrolases"/>
    <property type="match status" value="1"/>
</dbReference>
<dbReference type="EC" id="3.6.4.6" evidence="4"/>
<evidence type="ECO:0000256" key="3">
    <source>
        <dbReference type="ARBA" id="ARBA00022840"/>
    </source>
</evidence>
<organism evidence="6 7">
    <name type="scientific">Rotaria sordida</name>
    <dbReference type="NCBI Taxonomy" id="392033"/>
    <lineage>
        <taxon>Eukaryota</taxon>
        <taxon>Metazoa</taxon>
        <taxon>Spiralia</taxon>
        <taxon>Gnathifera</taxon>
        <taxon>Rotifera</taxon>
        <taxon>Eurotatoria</taxon>
        <taxon>Bdelloidea</taxon>
        <taxon>Philodinida</taxon>
        <taxon>Philodinidae</taxon>
        <taxon>Rotaria</taxon>
    </lineage>
</organism>
<keyword evidence="4" id="KW-0378">Hydrolase</keyword>
<dbReference type="GO" id="GO:0016887">
    <property type="term" value="F:ATP hydrolysis activity"/>
    <property type="evidence" value="ECO:0007669"/>
    <property type="project" value="InterPro"/>
</dbReference>
<accession>A0A814A2N6</accession>
<comment type="catalytic activity">
    <reaction evidence="4">
        <text>ATP + H2O = ADP + phosphate + H(+)</text>
        <dbReference type="Rhea" id="RHEA:13065"/>
        <dbReference type="ChEBI" id="CHEBI:15377"/>
        <dbReference type="ChEBI" id="CHEBI:15378"/>
        <dbReference type="ChEBI" id="CHEBI:30616"/>
        <dbReference type="ChEBI" id="CHEBI:43474"/>
        <dbReference type="ChEBI" id="CHEBI:456216"/>
        <dbReference type="EC" id="3.6.4.6"/>
    </reaction>
</comment>
<keyword evidence="5" id="KW-0812">Transmembrane</keyword>
<reference evidence="6" key="1">
    <citation type="submission" date="2021-02" db="EMBL/GenBank/DDBJ databases">
        <authorList>
            <person name="Nowell W R."/>
        </authorList>
    </citation>
    <scope>NUCLEOTIDE SEQUENCE</scope>
</reference>
<dbReference type="PANTHER" id="PTHR23078:SF3">
    <property type="entry name" value="VESICLE-FUSING ATPASE"/>
    <property type="match status" value="1"/>
</dbReference>
<comment type="cofactor">
    <cofactor evidence="4">
        <name>Mg(2+)</name>
        <dbReference type="ChEBI" id="CHEBI:18420"/>
    </cofactor>
    <text evidence="4">Binds 1 Mg(2+) ion per subunit.</text>
</comment>
<evidence type="ECO:0000256" key="2">
    <source>
        <dbReference type="ARBA" id="ARBA00022741"/>
    </source>
</evidence>
<dbReference type="GO" id="GO:0035494">
    <property type="term" value="P:SNARE complex disassembly"/>
    <property type="evidence" value="ECO:0007669"/>
    <property type="project" value="InterPro"/>
</dbReference>
<evidence type="ECO:0000256" key="1">
    <source>
        <dbReference type="ARBA" id="ARBA00006914"/>
    </source>
</evidence>
<keyword evidence="5" id="KW-1133">Transmembrane helix</keyword>
<dbReference type="InterPro" id="IPR027417">
    <property type="entry name" value="P-loop_NTPase"/>
</dbReference>
<keyword evidence="4" id="KW-0460">Magnesium</keyword>
<dbReference type="GO" id="GO:0005795">
    <property type="term" value="C:Golgi stack"/>
    <property type="evidence" value="ECO:0007669"/>
    <property type="project" value="TreeGrafter"/>
</dbReference>
<dbReference type="Gene3D" id="1.10.8.60">
    <property type="match status" value="1"/>
</dbReference>
<dbReference type="InterPro" id="IPR039812">
    <property type="entry name" value="Vesicle-fus_ATPase"/>
</dbReference>
<sequence length="183" mass="21149">MNNIDSVDPALLRSGRIDATIEVGLPDDQERLQIFSIYTKPLLRNGILQVDIDINYIIRHSEGFTRAQIEHIIRLAIYNAMRLDIVDKRRIEITIFAIIMVIVLISGVNANPVKNYSNHLSKQRLASLLKAKRHVVFDDKLEAAEHKAPKRRVYFHDEDQRDENDYLRRVVRDKIIGLGDDPV</sequence>
<dbReference type="EMBL" id="CAJNOT010000239">
    <property type="protein sequence ID" value="CAF0907882.1"/>
    <property type="molecule type" value="Genomic_DNA"/>
</dbReference>
<keyword evidence="4" id="KW-0479">Metal-binding</keyword>
<dbReference type="Proteomes" id="UP000663864">
    <property type="component" value="Unassembled WGS sequence"/>
</dbReference>
<evidence type="ECO:0000256" key="5">
    <source>
        <dbReference type="SAM" id="Phobius"/>
    </source>
</evidence>
<evidence type="ECO:0000256" key="4">
    <source>
        <dbReference type="RuleBase" id="RU367045"/>
    </source>
</evidence>
<dbReference type="SUPFAM" id="SSF52540">
    <property type="entry name" value="P-loop containing nucleoside triphosphate hydrolases"/>
    <property type="match status" value="1"/>
</dbReference>
<dbReference type="GO" id="GO:0046872">
    <property type="term" value="F:metal ion binding"/>
    <property type="evidence" value="ECO:0007669"/>
    <property type="project" value="UniProtKB-UniRule"/>
</dbReference>
<comment type="function">
    <text evidence="4">Required for vesicle-mediated transport. Catalyzes the fusion of transport vesicles within the Golgi cisternae. Is also required for transport from the endoplasmic reticulum to the Golgi stack. Seems to function as a fusion protein required for the delivery of cargo proteins to all compartments of the Golgi stack independent of vesicle origin.</text>
</comment>
<feature type="transmembrane region" description="Helical" evidence="5">
    <location>
        <begin position="91"/>
        <end position="110"/>
    </location>
</feature>
<evidence type="ECO:0000313" key="6">
    <source>
        <dbReference type="EMBL" id="CAF0907882.1"/>
    </source>
</evidence>